<keyword evidence="14" id="KW-1185">Reference proteome</keyword>
<dbReference type="SUPFAM" id="SSF49464">
    <property type="entry name" value="Carboxypeptidase regulatory domain-like"/>
    <property type="match status" value="1"/>
</dbReference>
<sequence length="917" mass="103361">MSKFKITTLLLFVSATLFAQSGILKGNVKEKTTNEGAIGATVKIANTTFAAMTDIEGNFIFSKLAAGNYKIVITSIGFAPREIDNVRIESDKTTLINAVLEDDSKMLEGVVIKAQRMTGTEVSVISEIKQIQNIAVGVSSQQIVKTQDRDASQVVRRVPGVSIFDDRFIVIRGLNERYNTVLLNDIITPSTEVDVKSFSFDLIPSAAIDRMMVYKSPSAELPGDIAGGAIKIYTKTVPDGNNISAGFTVGYRSNATGQTTTDYTGSNLDALGFGAAYRSLPSGFPSTKNVINFASNEQMIQNFRDLNPYYSATTKTINPDFRANINFSRRFFFGNKELTNISYINYSNTNTNQSVVQNRFLFDESKASEFFDQSYANNVRLGAMTNWALILNPKNKIEFRNLFNQMASKETVTRNGNLLENNLEIFNQSFRYEQKSIFSSQLNGTHELSEKAKLKWIGALGYTIRKEPDFRRFTSSREIGSTGGYKMDLQQFESPTLQQAARFYSNMDEYVITGSVNYDVVLGKKSDNEAMNKMLKTGIYSEYKDRYFKARWFGVVNPNRVTNELLSLEPNNFFSNENLRSSRVYYSEGTNFDDRYTAQNLLTAGFASIYLPFNKKFNATFGIREEYNKQMLQSRERGGGAKVDVNNPIFSFLPSVNATYNFNDKNVLRFGYGTTVNRPEFRELAPFTYYDFVFDVARRGNKDIKIATIQNFDIRYEFYPSSGELITIGAFYKKFKNPIEAAVFYNGSTVAFTVANSESAYSQGVELEVRKNITKNLMGVFNTSLIYSNVTVGGLSDVNRYLQGQSPYLINAGLFYSEPKSGVQANIMYNVIGQRIYVIGDNVLSSNVFEMPRNVIDLNLSKSFKNIEIKAGVQDLLNQAFRLIQDTNRDNKITETDGIFQQYKRGSNYFLTLNYKL</sequence>
<dbReference type="PANTHER" id="PTHR40980">
    <property type="entry name" value="PLUG DOMAIN-CONTAINING PROTEIN"/>
    <property type="match status" value="1"/>
</dbReference>
<name>A0AAE3H867_9BACT</name>
<feature type="domain" description="TonB-dependent receptor plug" evidence="12">
    <location>
        <begin position="132"/>
        <end position="228"/>
    </location>
</feature>
<evidence type="ECO:0000256" key="10">
    <source>
        <dbReference type="SAM" id="SignalP"/>
    </source>
</evidence>
<dbReference type="Pfam" id="PF00593">
    <property type="entry name" value="TonB_dep_Rec_b-barrel"/>
    <property type="match status" value="1"/>
</dbReference>
<keyword evidence="6 8" id="KW-0472">Membrane</keyword>
<evidence type="ECO:0000313" key="13">
    <source>
        <dbReference type="EMBL" id="MCP9766055.1"/>
    </source>
</evidence>
<dbReference type="AlphaFoldDB" id="A0AAE3H867"/>
<keyword evidence="13" id="KW-0675">Receptor</keyword>
<evidence type="ECO:0000256" key="1">
    <source>
        <dbReference type="ARBA" id="ARBA00004571"/>
    </source>
</evidence>
<keyword evidence="7 8" id="KW-0998">Cell outer membrane</keyword>
<feature type="domain" description="TonB-dependent receptor-like beta-barrel" evidence="11">
    <location>
        <begin position="482"/>
        <end position="875"/>
    </location>
</feature>
<dbReference type="PROSITE" id="PS52016">
    <property type="entry name" value="TONB_DEPENDENT_REC_3"/>
    <property type="match status" value="1"/>
</dbReference>
<evidence type="ECO:0000313" key="14">
    <source>
        <dbReference type="Proteomes" id="UP001204144"/>
    </source>
</evidence>
<dbReference type="Pfam" id="PF13715">
    <property type="entry name" value="CarbopepD_reg_2"/>
    <property type="match status" value="1"/>
</dbReference>
<dbReference type="SUPFAM" id="SSF56935">
    <property type="entry name" value="Porins"/>
    <property type="match status" value="1"/>
</dbReference>
<dbReference type="Pfam" id="PF07715">
    <property type="entry name" value="Plug"/>
    <property type="match status" value="1"/>
</dbReference>
<evidence type="ECO:0000256" key="5">
    <source>
        <dbReference type="ARBA" id="ARBA00023077"/>
    </source>
</evidence>
<evidence type="ECO:0000259" key="11">
    <source>
        <dbReference type="Pfam" id="PF00593"/>
    </source>
</evidence>
<dbReference type="Gene3D" id="2.60.40.1120">
    <property type="entry name" value="Carboxypeptidase-like, regulatory domain"/>
    <property type="match status" value="1"/>
</dbReference>
<dbReference type="Proteomes" id="UP001204144">
    <property type="component" value="Unassembled WGS sequence"/>
</dbReference>
<feature type="chain" id="PRO_5041989091" evidence="10">
    <location>
        <begin position="20"/>
        <end position="917"/>
    </location>
</feature>
<evidence type="ECO:0000256" key="8">
    <source>
        <dbReference type="PROSITE-ProRule" id="PRU01360"/>
    </source>
</evidence>
<protein>
    <submittedName>
        <fullName evidence="13">TonB-dependent receptor</fullName>
    </submittedName>
</protein>
<keyword evidence="5 9" id="KW-0798">TonB box</keyword>
<dbReference type="InterPro" id="IPR039426">
    <property type="entry name" value="TonB-dep_rcpt-like"/>
</dbReference>
<accession>A0AAE3H867</accession>
<dbReference type="InterPro" id="IPR008969">
    <property type="entry name" value="CarboxyPept-like_regulatory"/>
</dbReference>
<gene>
    <name evidence="13" type="ORF">EGI31_24215</name>
</gene>
<dbReference type="InterPro" id="IPR012910">
    <property type="entry name" value="Plug_dom"/>
</dbReference>
<dbReference type="InterPro" id="IPR036942">
    <property type="entry name" value="Beta-barrel_TonB_sf"/>
</dbReference>
<dbReference type="InterPro" id="IPR000531">
    <property type="entry name" value="Beta-barrel_TonB"/>
</dbReference>
<evidence type="ECO:0000256" key="9">
    <source>
        <dbReference type="RuleBase" id="RU003357"/>
    </source>
</evidence>
<evidence type="ECO:0000256" key="7">
    <source>
        <dbReference type="ARBA" id="ARBA00023237"/>
    </source>
</evidence>
<dbReference type="InterPro" id="IPR037066">
    <property type="entry name" value="Plug_dom_sf"/>
</dbReference>
<proteinExistence type="inferred from homology"/>
<evidence type="ECO:0000256" key="2">
    <source>
        <dbReference type="ARBA" id="ARBA00022448"/>
    </source>
</evidence>
<comment type="subcellular location">
    <subcellularLocation>
        <location evidence="1 8">Cell outer membrane</location>
        <topology evidence="1 8">Multi-pass membrane protein</topology>
    </subcellularLocation>
</comment>
<keyword evidence="3 8" id="KW-1134">Transmembrane beta strand</keyword>
<dbReference type="Gene3D" id="2.170.130.10">
    <property type="entry name" value="TonB-dependent receptor, plug domain"/>
    <property type="match status" value="1"/>
</dbReference>
<evidence type="ECO:0000256" key="4">
    <source>
        <dbReference type="ARBA" id="ARBA00022692"/>
    </source>
</evidence>
<evidence type="ECO:0000256" key="3">
    <source>
        <dbReference type="ARBA" id="ARBA00022452"/>
    </source>
</evidence>
<keyword evidence="10" id="KW-0732">Signal</keyword>
<dbReference type="Gene3D" id="2.40.170.20">
    <property type="entry name" value="TonB-dependent receptor, beta-barrel domain"/>
    <property type="match status" value="1"/>
</dbReference>
<evidence type="ECO:0000256" key="6">
    <source>
        <dbReference type="ARBA" id="ARBA00023136"/>
    </source>
</evidence>
<evidence type="ECO:0000259" key="12">
    <source>
        <dbReference type="Pfam" id="PF07715"/>
    </source>
</evidence>
<keyword evidence="2 8" id="KW-0813">Transport</keyword>
<feature type="signal peptide" evidence="10">
    <location>
        <begin position="1"/>
        <end position="19"/>
    </location>
</feature>
<dbReference type="GO" id="GO:0009279">
    <property type="term" value="C:cell outer membrane"/>
    <property type="evidence" value="ECO:0007669"/>
    <property type="project" value="UniProtKB-SubCell"/>
</dbReference>
<dbReference type="PANTHER" id="PTHR40980:SF4">
    <property type="entry name" value="TONB-DEPENDENT RECEPTOR-LIKE BETA-BARREL DOMAIN-CONTAINING PROTEIN"/>
    <property type="match status" value="1"/>
</dbReference>
<reference evidence="13 14" key="1">
    <citation type="submission" date="2018-11" db="EMBL/GenBank/DDBJ databases">
        <title>Novel bacteria species description.</title>
        <authorList>
            <person name="Han J.-H."/>
        </authorList>
    </citation>
    <scope>NUCLEOTIDE SEQUENCE [LARGE SCALE GENOMIC DNA]</scope>
    <source>
        <strain evidence="13 14">KCTC23259</strain>
    </source>
</reference>
<comment type="caution">
    <text evidence="13">The sequence shown here is derived from an EMBL/GenBank/DDBJ whole genome shotgun (WGS) entry which is preliminary data.</text>
</comment>
<dbReference type="EMBL" id="RJUF01000194">
    <property type="protein sequence ID" value="MCP9766055.1"/>
    <property type="molecule type" value="Genomic_DNA"/>
</dbReference>
<dbReference type="RefSeq" id="WP_255039761.1">
    <property type="nucleotide sequence ID" value="NZ_RJUF01000194.1"/>
</dbReference>
<organism evidence="13 14">
    <name type="scientific">Lacihabitans soyangensis</name>
    <dbReference type="NCBI Taxonomy" id="869394"/>
    <lineage>
        <taxon>Bacteria</taxon>
        <taxon>Pseudomonadati</taxon>
        <taxon>Bacteroidota</taxon>
        <taxon>Cytophagia</taxon>
        <taxon>Cytophagales</taxon>
        <taxon>Leadbetterellaceae</taxon>
        <taxon>Lacihabitans</taxon>
    </lineage>
</organism>
<keyword evidence="4 8" id="KW-0812">Transmembrane</keyword>
<comment type="similarity">
    <text evidence="8 9">Belongs to the TonB-dependent receptor family.</text>
</comment>